<keyword evidence="2" id="KW-1185">Reference proteome</keyword>
<evidence type="ECO:0000313" key="1">
    <source>
        <dbReference type="EMBL" id="KAF3706957.1"/>
    </source>
</evidence>
<sequence>MPCLPQPSHFIQVALGGIRTRGLLHFNPMLYHSNTKHTLYEIMNNLMQTTQ</sequence>
<gene>
    <name evidence="1" type="ORF">EXN66_Car000128</name>
</gene>
<dbReference type="AlphaFoldDB" id="A0A6G1QWU5"/>
<reference evidence="2" key="2">
    <citation type="submission" date="2019-02" db="EMBL/GenBank/DDBJ databases">
        <title>Opniocepnalus argus Var Kimnra genome.</title>
        <authorList>
            <person name="Zhou C."/>
            <person name="Xiao S."/>
        </authorList>
    </citation>
    <scope>NUCLEOTIDE SEQUENCE [LARGE SCALE GENOMIC DNA]</scope>
</reference>
<accession>A0A6G1QWU5</accession>
<reference evidence="1 2" key="1">
    <citation type="submission" date="2019-02" db="EMBL/GenBank/DDBJ databases">
        <title>Opniocepnalus argus genome.</title>
        <authorList>
            <person name="Zhou C."/>
            <person name="Xiao S."/>
        </authorList>
    </citation>
    <scope>NUCLEOTIDE SEQUENCE [LARGE SCALE GENOMIC DNA]</scope>
    <source>
        <strain evidence="1">OARG1902GOOAL</strain>
        <tissue evidence="1">Muscle</tissue>
    </source>
</reference>
<dbReference type="EMBL" id="CM015712">
    <property type="protein sequence ID" value="KAF3706957.1"/>
    <property type="molecule type" value="Genomic_DNA"/>
</dbReference>
<protein>
    <submittedName>
        <fullName evidence="1">Uncharacterized protein</fullName>
    </submittedName>
</protein>
<proteinExistence type="predicted"/>
<organism evidence="1 2">
    <name type="scientific">Channa argus</name>
    <name type="common">Northern snakehead</name>
    <name type="synonym">Ophicephalus argus</name>
    <dbReference type="NCBI Taxonomy" id="215402"/>
    <lineage>
        <taxon>Eukaryota</taxon>
        <taxon>Metazoa</taxon>
        <taxon>Chordata</taxon>
        <taxon>Craniata</taxon>
        <taxon>Vertebrata</taxon>
        <taxon>Euteleostomi</taxon>
        <taxon>Actinopterygii</taxon>
        <taxon>Neopterygii</taxon>
        <taxon>Teleostei</taxon>
        <taxon>Neoteleostei</taxon>
        <taxon>Acanthomorphata</taxon>
        <taxon>Anabantaria</taxon>
        <taxon>Anabantiformes</taxon>
        <taxon>Channoidei</taxon>
        <taxon>Channidae</taxon>
        <taxon>Channa</taxon>
    </lineage>
</organism>
<dbReference type="Proteomes" id="UP000503349">
    <property type="component" value="Chromosome 1"/>
</dbReference>
<name>A0A6G1QWU5_CHAAH</name>
<evidence type="ECO:0000313" key="2">
    <source>
        <dbReference type="Proteomes" id="UP000503349"/>
    </source>
</evidence>